<organism evidence="2 3">
    <name type="scientific">Altererythrobacter xiamenensis</name>
    <dbReference type="NCBI Taxonomy" id="1316679"/>
    <lineage>
        <taxon>Bacteria</taxon>
        <taxon>Pseudomonadati</taxon>
        <taxon>Pseudomonadota</taxon>
        <taxon>Alphaproteobacteria</taxon>
        <taxon>Sphingomonadales</taxon>
        <taxon>Erythrobacteraceae</taxon>
        <taxon>Altererythrobacter</taxon>
    </lineage>
</organism>
<reference evidence="3" key="1">
    <citation type="submission" date="2017-04" db="EMBL/GenBank/DDBJ databases">
        <authorList>
            <person name="Varghese N."/>
            <person name="Submissions S."/>
        </authorList>
    </citation>
    <scope>NUCLEOTIDE SEQUENCE [LARGE SCALE GENOMIC DNA]</scope>
</reference>
<proteinExistence type="predicted"/>
<gene>
    <name evidence="2" type="ORF">SAMN06297468_2584</name>
</gene>
<protein>
    <submittedName>
        <fullName evidence="2">PilZ domain-containing protein</fullName>
    </submittedName>
</protein>
<dbReference type="SUPFAM" id="SSF141371">
    <property type="entry name" value="PilZ domain-like"/>
    <property type="match status" value="1"/>
</dbReference>
<feature type="domain" description="PilZ" evidence="1">
    <location>
        <begin position="7"/>
        <end position="83"/>
    </location>
</feature>
<dbReference type="InterPro" id="IPR009875">
    <property type="entry name" value="PilZ_domain"/>
</dbReference>
<evidence type="ECO:0000313" key="2">
    <source>
        <dbReference type="EMBL" id="SMQ74353.1"/>
    </source>
</evidence>
<name>A0A1Y6FPF7_9SPHN</name>
<evidence type="ECO:0000259" key="1">
    <source>
        <dbReference type="Pfam" id="PF07238"/>
    </source>
</evidence>
<keyword evidence="3" id="KW-1185">Reference proteome</keyword>
<dbReference type="OrthoDB" id="7428323at2"/>
<dbReference type="AlphaFoldDB" id="A0A1Y6FPF7"/>
<evidence type="ECO:0000313" key="3">
    <source>
        <dbReference type="Proteomes" id="UP000194420"/>
    </source>
</evidence>
<dbReference type="Proteomes" id="UP000194420">
    <property type="component" value="Unassembled WGS sequence"/>
</dbReference>
<dbReference type="GO" id="GO:0035438">
    <property type="term" value="F:cyclic-di-GMP binding"/>
    <property type="evidence" value="ECO:0007669"/>
    <property type="project" value="InterPro"/>
</dbReference>
<sequence length="110" mass="12052">MTELGRKRETERKPLDVLVEGRLRSRTVCVELVDVSEGGCKLKGKLGFTSLGETVTLKVDGIRAPLGTVVWTEGQYAGVAFDGKMHPAVIDHLYKQQLEKRAGSAQRRAG</sequence>
<dbReference type="Pfam" id="PF07238">
    <property type="entry name" value="PilZ"/>
    <property type="match status" value="1"/>
</dbReference>
<dbReference type="EMBL" id="FXWG01000003">
    <property type="protein sequence ID" value="SMQ74353.1"/>
    <property type="molecule type" value="Genomic_DNA"/>
</dbReference>
<accession>A0A1Y6FPF7</accession>
<dbReference type="RefSeq" id="WP_086438440.1">
    <property type="nucleotide sequence ID" value="NZ_FXWG01000003.1"/>
</dbReference>